<dbReference type="InterPro" id="IPR011990">
    <property type="entry name" value="TPR-like_helical_dom_sf"/>
</dbReference>
<dbReference type="KEGG" id="pxi:J5O05_16885"/>
<dbReference type="RefSeq" id="WP_208843057.1">
    <property type="nucleotide sequence ID" value="NZ_CP072133.1"/>
</dbReference>
<dbReference type="EMBL" id="CP072133">
    <property type="protein sequence ID" value="QTH71416.1"/>
    <property type="molecule type" value="Genomic_DNA"/>
</dbReference>
<dbReference type="Gene3D" id="3.40.50.300">
    <property type="entry name" value="P-loop containing nucleotide triphosphate hydrolases"/>
    <property type="match status" value="1"/>
</dbReference>
<sequence>MLNYQALLDAIEQNKIKPVHEAIVSHLSQYPEDHVAYYVLAILNIKLRNIAKAIAILDKCLSIQPCSKYTVEKAKLLLFSNQPLQAKAILDAITPESTLVAVELDTIANMHLRLSQFASANVFFERAYNAASDNPNISLNFAINEKMRGNVEKAHSILVKLCKKHPAFIRAQVALSELSDSTSSQERIGELEKLLTQSSTIPQAQYDLYHALALEFEKLGELDSAWHCFNLSKVAVESLIGFDNATYVRFIEELKGATNTPIQFEAFDDIEPIFVVGVPRSGTSLTEQLLSHSDHFKALGELATFPQCLGVNNNLIQTLEALKQEYITGEACRRYREMYLSLSQGKRGIDKFPFNYLFVDILAKAFPKASFVFVHRDCKNSAIANFRQHYQPNSPFHHYSFNFEHCQLVTELADSLRLHFTNKHQQVFDLSYEKLVHNPSEVLTDLCHFLNADFDPEMLNFHQKNYYSATASKLQLRKPLNQDGLSRYNGYIKLIGGKN</sequence>
<dbReference type="PANTHER" id="PTHR12788:SF10">
    <property type="entry name" value="PROTEIN-TYROSINE SULFOTRANSFERASE"/>
    <property type="match status" value="1"/>
</dbReference>
<dbReference type="Gene3D" id="1.25.40.10">
    <property type="entry name" value="Tetratricopeptide repeat domain"/>
    <property type="match status" value="1"/>
</dbReference>
<dbReference type="InterPro" id="IPR026634">
    <property type="entry name" value="TPST-like"/>
</dbReference>
<evidence type="ECO:0000313" key="2">
    <source>
        <dbReference type="EMBL" id="QTH71416.1"/>
    </source>
</evidence>
<keyword evidence="1" id="KW-0808">Transferase</keyword>
<gene>
    <name evidence="2" type="ORF">J5O05_16885</name>
</gene>
<keyword evidence="3" id="KW-1185">Reference proteome</keyword>
<accession>A0A975DGG9</accession>
<proteinExistence type="predicted"/>
<dbReference type="SUPFAM" id="SSF48452">
    <property type="entry name" value="TPR-like"/>
    <property type="match status" value="1"/>
</dbReference>
<evidence type="ECO:0000256" key="1">
    <source>
        <dbReference type="ARBA" id="ARBA00022679"/>
    </source>
</evidence>
<dbReference type="GO" id="GO:0008476">
    <property type="term" value="F:protein-tyrosine sulfotransferase activity"/>
    <property type="evidence" value="ECO:0007669"/>
    <property type="project" value="InterPro"/>
</dbReference>
<organism evidence="2 3">
    <name type="scientific">Pseudoalteromonas xiamenensis</name>
    <dbReference type="NCBI Taxonomy" id="882626"/>
    <lineage>
        <taxon>Bacteria</taxon>
        <taxon>Pseudomonadati</taxon>
        <taxon>Pseudomonadota</taxon>
        <taxon>Gammaproteobacteria</taxon>
        <taxon>Alteromonadales</taxon>
        <taxon>Pseudoalteromonadaceae</taxon>
        <taxon>Pseudoalteromonas</taxon>
    </lineage>
</organism>
<dbReference type="Proteomes" id="UP000664904">
    <property type="component" value="Chromosome"/>
</dbReference>
<evidence type="ECO:0000313" key="3">
    <source>
        <dbReference type="Proteomes" id="UP000664904"/>
    </source>
</evidence>
<dbReference type="PANTHER" id="PTHR12788">
    <property type="entry name" value="PROTEIN-TYROSINE SULFOTRANSFERASE 2"/>
    <property type="match status" value="1"/>
</dbReference>
<dbReference type="Pfam" id="PF13469">
    <property type="entry name" value="Sulfotransfer_3"/>
    <property type="match status" value="1"/>
</dbReference>
<dbReference type="SUPFAM" id="SSF52540">
    <property type="entry name" value="P-loop containing nucleoside triphosphate hydrolases"/>
    <property type="match status" value="1"/>
</dbReference>
<protein>
    <submittedName>
        <fullName evidence="2">Sulfotransferase</fullName>
    </submittedName>
</protein>
<reference evidence="2" key="1">
    <citation type="submission" date="2021-03" db="EMBL/GenBank/DDBJ databases">
        <title>Complete Genome of Pseudoalteromonas xiamenensis STKMTI.2, a new potential marine bacterium producing anti-Vibrio compounds.</title>
        <authorList>
            <person name="Handayani D.P."/>
            <person name="Isnansetyo A."/>
            <person name="Istiqomah I."/>
            <person name="Jumina J."/>
        </authorList>
    </citation>
    <scope>NUCLEOTIDE SEQUENCE</scope>
    <source>
        <strain evidence="2">STKMTI.2</strain>
    </source>
</reference>
<name>A0A975DGG9_9GAMM</name>
<dbReference type="AlphaFoldDB" id="A0A975DGG9"/>
<dbReference type="InterPro" id="IPR027417">
    <property type="entry name" value="P-loop_NTPase"/>
</dbReference>